<name>A0A0G2KBL9_9ORYZ</name>
<reference evidence="1" key="2">
    <citation type="submission" date="2015-06" db="UniProtKB">
        <authorList>
            <consortium name="EnsemblPlants"/>
        </authorList>
    </citation>
    <scope>IDENTIFICATION</scope>
</reference>
<proteinExistence type="predicted"/>
<protein>
    <submittedName>
        <fullName evidence="1">Uncharacterized protein</fullName>
    </submittedName>
</protein>
<organism evidence="1">
    <name type="scientific">Oryza barthii</name>
    <dbReference type="NCBI Taxonomy" id="65489"/>
    <lineage>
        <taxon>Eukaryota</taxon>
        <taxon>Viridiplantae</taxon>
        <taxon>Streptophyta</taxon>
        <taxon>Embryophyta</taxon>
        <taxon>Tracheophyta</taxon>
        <taxon>Spermatophyta</taxon>
        <taxon>Magnoliopsida</taxon>
        <taxon>Liliopsida</taxon>
        <taxon>Poales</taxon>
        <taxon>Poaceae</taxon>
        <taxon>BOP clade</taxon>
        <taxon>Oryzoideae</taxon>
        <taxon>Oryzeae</taxon>
        <taxon>Oryzinae</taxon>
        <taxon>Oryza</taxon>
    </lineage>
</organism>
<dbReference type="EnsemblPlants" id="OBART03G13050.2">
    <property type="protein sequence ID" value="OBART03G13050.2"/>
    <property type="gene ID" value="OBART03G13050"/>
</dbReference>
<evidence type="ECO:0000313" key="2">
    <source>
        <dbReference type="Proteomes" id="UP000026960"/>
    </source>
</evidence>
<dbReference type="Proteomes" id="UP000026960">
    <property type="component" value="Chromosome 3"/>
</dbReference>
<sequence length="8" mass="893">MLFLTLGV</sequence>
<reference evidence="1" key="1">
    <citation type="journal article" date="2009" name="Rice">
        <title>De Novo Next Generation Sequencing of Plant Genomes.</title>
        <authorList>
            <person name="Rounsley S."/>
            <person name="Marri P.R."/>
            <person name="Yu Y."/>
            <person name="He R."/>
            <person name="Sisneros N."/>
            <person name="Goicoechea J.L."/>
            <person name="Lee S.J."/>
            <person name="Angelova A."/>
            <person name="Kudrna D."/>
            <person name="Luo M."/>
            <person name="Affourtit J."/>
            <person name="Desany B."/>
            <person name="Knight J."/>
            <person name="Niazi F."/>
            <person name="Egholm M."/>
            <person name="Wing R.A."/>
        </authorList>
    </citation>
    <scope>NUCLEOTIDE SEQUENCE [LARGE SCALE GENOMIC DNA]</scope>
    <source>
        <strain evidence="1">IRGC 105608</strain>
    </source>
</reference>
<evidence type="ECO:0000313" key="1">
    <source>
        <dbReference type="EnsemblPlants" id="OBART03G13050.1"/>
    </source>
</evidence>
<accession>A0A0G2KBL9</accession>
<dbReference type="Gramene" id="OBART03G13050.1">
    <property type="protein sequence ID" value="OBART03G13050.1"/>
    <property type="gene ID" value="OBART03G13050"/>
</dbReference>
<dbReference type="Gramene" id="OBART03G13050.2">
    <property type="protein sequence ID" value="OBART03G13050.2"/>
    <property type="gene ID" value="OBART03G13050"/>
</dbReference>
<dbReference type="EnsemblPlants" id="OBART03G13050.1">
    <property type="protein sequence ID" value="OBART03G13050.1"/>
    <property type="gene ID" value="OBART03G13050"/>
</dbReference>
<keyword evidence="2" id="KW-1185">Reference proteome</keyword>